<dbReference type="PANTHER" id="PTHR21648:SF0">
    <property type="entry name" value="RADIAL SPOKE HEAD PROTEIN 3 HOMOLOG"/>
    <property type="match status" value="1"/>
</dbReference>
<keyword evidence="6" id="KW-0969">Cilium</keyword>
<evidence type="ECO:0000256" key="8">
    <source>
        <dbReference type="ARBA" id="ARBA00023273"/>
    </source>
</evidence>
<evidence type="ECO:0000256" key="3">
    <source>
        <dbReference type="ARBA" id="ARBA00022490"/>
    </source>
</evidence>
<evidence type="ECO:0000256" key="4">
    <source>
        <dbReference type="ARBA" id="ARBA00022553"/>
    </source>
</evidence>
<comment type="caution">
    <text evidence="11">The sequence shown here is derived from an EMBL/GenBank/DDBJ whole genome shotgun (WGS) entry which is preliminary data.</text>
</comment>
<accession>A0A1D1VQT9</accession>
<feature type="region of interest" description="Disordered" evidence="10">
    <location>
        <begin position="1"/>
        <end position="41"/>
    </location>
</feature>
<feature type="region of interest" description="Disordered" evidence="10">
    <location>
        <begin position="319"/>
        <end position="398"/>
    </location>
</feature>
<feature type="compositionally biased region" description="Low complexity" evidence="10">
    <location>
        <begin position="329"/>
        <end position="342"/>
    </location>
</feature>
<reference evidence="11 12" key="1">
    <citation type="journal article" date="2016" name="Nat. Commun.">
        <title>Extremotolerant tardigrade genome and improved radiotolerance of human cultured cells by tardigrade-unique protein.</title>
        <authorList>
            <person name="Hashimoto T."/>
            <person name="Horikawa D.D."/>
            <person name="Saito Y."/>
            <person name="Kuwahara H."/>
            <person name="Kozuka-Hata H."/>
            <person name="Shin-I T."/>
            <person name="Minakuchi Y."/>
            <person name="Ohishi K."/>
            <person name="Motoyama A."/>
            <person name="Aizu T."/>
            <person name="Enomoto A."/>
            <person name="Kondo K."/>
            <person name="Tanaka S."/>
            <person name="Hara Y."/>
            <person name="Koshikawa S."/>
            <person name="Sagara H."/>
            <person name="Miura T."/>
            <person name="Yokobori S."/>
            <person name="Miyagawa K."/>
            <person name="Suzuki Y."/>
            <person name="Kubo T."/>
            <person name="Oyama M."/>
            <person name="Kohara Y."/>
            <person name="Fujiyama A."/>
            <person name="Arakawa K."/>
            <person name="Katayama T."/>
            <person name="Toyoda A."/>
            <person name="Kunieda T."/>
        </authorList>
    </citation>
    <scope>NUCLEOTIDE SEQUENCE [LARGE SCALE GENOMIC DNA]</scope>
    <source>
        <strain evidence="11 12">YOKOZUNA-1</strain>
    </source>
</reference>
<evidence type="ECO:0000256" key="7">
    <source>
        <dbReference type="ARBA" id="ARBA00023212"/>
    </source>
</evidence>
<dbReference type="InterPro" id="IPR009290">
    <property type="entry name" value="Radial_spoke_3"/>
</dbReference>
<keyword evidence="5" id="KW-0282">Flagellum</keyword>
<dbReference type="Proteomes" id="UP000186922">
    <property type="component" value="Unassembled WGS sequence"/>
</dbReference>
<organism evidence="11 12">
    <name type="scientific">Ramazzottius varieornatus</name>
    <name type="common">Water bear</name>
    <name type="synonym">Tardigrade</name>
    <dbReference type="NCBI Taxonomy" id="947166"/>
    <lineage>
        <taxon>Eukaryota</taxon>
        <taxon>Metazoa</taxon>
        <taxon>Ecdysozoa</taxon>
        <taxon>Tardigrada</taxon>
        <taxon>Eutardigrada</taxon>
        <taxon>Parachela</taxon>
        <taxon>Hypsibioidea</taxon>
        <taxon>Ramazzottiidae</taxon>
        <taxon>Ramazzottius</taxon>
    </lineage>
</organism>
<dbReference type="PANTHER" id="PTHR21648">
    <property type="entry name" value="FLAGELLAR RADIAL SPOKE PROTEIN 3"/>
    <property type="match status" value="1"/>
</dbReference>
<evidence type="ECO:0008006" key="13">
    <source>
        <dbReference type="Google" id="ProtNLM"/>
    </source>
</evidence>
<gene>
    <name evidence="11" type="primary">RvY_13763-1</name>
    <name evidence="11" type="synonym">RvY_13763.1</name>
    <name evidence="11" type="ORF">RvY_13763</name>
</gene>
<keyword evidence="8" id="KW-0966">Cell projection</keyword>
<keyword evidence="9" id="KW-0175">Coiled coil</keyword>
<sequence>MASIFKVTGSRIPKPEEAEARRSSMKGKTANSIDHIGGRGDHQCSTKTLNIVLEEITDRPIQTGEKAGDAGDQYEPLPFVAATTFVETATMIYHNDLLDFDREVEPLLEVLIGQSLEQALLEVSQEEDELQRKDEVRMYQEYRNAQLAEVQRLDARKVRHDQEKKRRIQEKELAAIRAKKKREQQEMALYAKQYMASLLPEVHCRMKREGYFGNQVRQELSVNFLPWMGENVGKELDDYQAVDLVLQSKERINDMIDVHAVITLVRLNLVMIRKILHENEKTLANDWHDFFDPPIPPTTPITLRPSQYHIKVIPRIVVSPPPAKETPEGEAIAPSAEEPAPQEGEDSDVTATNNSAPTPDQDTTDTSSEDNLPSLTIPPRGMNLDASKSPLQAGSPAR</sequence>
<keyword evidence="12" id="KW-1185">Reference proteome</keyword>
<feature type="compositionally biased region" description="Low complexity" evidence="10">
    <location>
        <begin position="357"/>
        <end position="370"/>
    </location>
</feature>
<keyword evidence="7" id="KW-0206">Cytoskeleton</keyword>
<evidence type="ECO:0000313" key="12">
    <source>
        <dbReference type="Proteomes" id="UP000186922"/>
    </source>
</evidence>
<evidence type="ECO:0000256" key="9">
    <source>
        <dbReference type="SAM" id="Coils"/>
    </source>
</evidence>
<evidence type="ECO:0000256" key="6">
    <source>
        <dbReference type="ARBA" id="ARBA00023069"/>
    </source>
</evidence>
<comment type="subcellular location">
    <subcellularLocation>
        <location evidence="1">Cytoplasm</location>
        <location evidence="1">Cytoskeleton</location>
        <location evidence="1">Flagellum axoneme</location>
    </subcellularLocation>
</comment>
<evidence type="ECO:0000256" key="10">
    <source>
        <dbReference type="SAM" id="MobiDB-lite"/>
    </source>
</evidence>
<evidence type="ECO:0000256" key="1">
    <source>
        <dbReference type="ARBA" id="ARBA00004611"/>
    </source>
</evidence>
<dbReference type="OrthoDB" id="313308at2759"/>
<evidence type="ECO:0000256" key="5">
    <source>
        <dbReference type="ARBA" id="ARBA00022846"/>
    </source>
</evidence>
<dbReference type="AlphaFoldDB" id="A0A1D1VQT9"/>
<proteinExistence type="inferred from homology"/>
<feature type="coiled-coil region" evidence="9">
    <location>
        <begin position="113"/>
        <end position="193"/>
    </location>
</feature>
<name>A0A1D1VQT9_RAMVA</name>
<protein>
    <recommendedName>
        <fullName evidence="13">Radial spoke head protein 3 homolog</fullName>
    </recommendedName>
</protein>
<feature type="compositionally biased region" description="Basic and acidic residues" evidence="10">
    <location>
        <begin position="13"/>
        <end position="22"/>
    </location>
</feature>
<keyword evidence="4" id="KW-0597">Phosphoprotein</keyword>
<keyword evidence="3" id="KW-0963">Cytoplasm</keyword>
<dbReference type="Pfam" id="PF06098">
    <property type="entry name" value="Radial_spoke_3"/>
    <property type="match status" value="1"/>
</dbReference>
<evidence type="ECO:0000313" key="11">
    <source>
        <dbReference type="EMBL" id="GAV03321.1"/>
    </source>
</evidence>
<dbReference type="STRING" id="947166.A0A1D1VQT9"/>
<dbReference type="GO" id="GO:0005929">
    <property type="term" value="C:cilium"/>
    <property type="evidence" value="ECO:0007669"/>
    <property type="project" value="TreeGrafter"/>
</dbReference>
<dbReference type="EMBL" id="BDGG01000009">
    <property type="protein sequence ID" value="GAV03321.1"/>
    <property type="molecule type" value="Genomic_DNA"/>
</dbReference>
<evidence type="ECO:0000256" key="2">
    <source>
        <dbReference type="ARBA" id="ARBA00006737"/>
    </source>
</evidence>
<comment type="similarity">
    <text evidence="2">Belongs to the flagellar radial spoke RSP3 family.</text>
</comment>